<feature type="compositionally biased region" description="Low complexity" evidence="1">
    <location>
        <begin position="428"/>
        <end position="440"/>
    </location>
</feature>
<evidence type="ECO:0000256" key="2">
    <source>
        <dbReference type="SAM" id="SignalP"/>
    </source>
</evidence>
<organism evidence="3 4">
    <name type="scientific">Ketobacter alkanivorans</name>
    <dbReference type="NCBI Taxonomy" id="1917421"/>
    <lineage>
        <taxon>Bacteria</taxon>
        <taxon>Pseudomonadati</taxon>
        <taxon>Pseudomonadota</taxon>
        <taxon>Gammaproteobacteria</taxon>
        <taxon>Pseudomonadales</taxon>
        <taxon>Ketobacteraceae</taxon>
        <taxon>Ketobacter</taxon>
    </lineage>
</organism>
<dbReference type="RefSeq" id="WP_101893917.1">
    <property type="nucleotide sequence ID" value="NZ_CP022684.1"/>
</dbReference>
<protein>
    <recommendedName>
        <fullName evidence="5">Tetratricopeptide repeat protein</fullName>
    </recommendedName>
</protein>
<dbReference type="SUPFAM" id="SSF48452">
    <property type="entry name" value="TPR-like"/>
    <property type="match status" value="1"/>
</dbReference>
<feature type="signal peptide" evidence="2">
    <location>
        <begin position="1"/>
        <end position="24"/>
    </location>
</feature>
<gene>
    <name evidence="3" type="ORF">Kalk_09005</name>
</gene>
<sequence>MSISRLALTLLCSALLLLQGCSSWQVNQAAAGLAVAGPQATLSRLEKINPSGRDRAQYLLNTGVLKLYLGDWSGSRKDLEEAKGIMSSMQAVSITENFAALTTNETLRTYDGTPTDQVLVHVMLALGYLMSGDLDGARVEMLQANITMKQESQDDSTLGQLASARFLSGVIYELNREWDDALISYRRAYQIMSDRREPIPEALQISLLNLTQRQGFDKEYKEFSNRFGREAELPGAGEGEWILVYLDGVVSSKTESRLSVYDGSVDTVVSVVMPRYLPSYYQPRALTLVAEKRQRSGIIENLETRAREDLEADHAKILAAATVRAVAKYKVVQEAQSKNDFSGVLMNIATVVSEQADVRSWNMLPASVQVARIKAPVQQPVQLAEKALTLPGLSEFSTRPLALVFATSLTDQTFAYPELPPPTPPVVPTTTSTTAAAEPELQAEATVETAQQGETDAH</sequence>
<name>A0A2K9LJL4_9GAMM</name>
<dbReference type="PROSITE" id="PS51257">
    <property type="entry name" value="PROKAR_LIPOPROTEIN"/>
    <property type="match status" value="1"/>
</dbReference>
<feature type="chain" id="PRO_5014765803" description="Tetratricopeptide repeat protein" evidence="2">
    <location>
        <begin position="25"/>
        <end position="458"/>
    </location>
</feature>
<feature type="compositionally biased region" description="Polar residues" evidence="1">
    <location>
        <begin position="448"/>
        <end position="458"/>
    </location>
</feature>
<dbReference type="KEGG" id="kak:Kalk_09005"/>
<evidence type="ECO:0000256" key="1">
    <source>
        <dbReference type="SAM" id="MobiDB-lite"/>
    </source>
</evidence>
<dbReference type="OrthoDB" id="9769023at2"/>
<evidence type="ECO:0000313" key="4">
    <source>
        <dbReference type="Proteomes" id="UP000235116"/>
    </source>
</evidence>
<dbReference type="EMBL" id="CP022684">
    <property type="protein sequence ID" value="AUM12549.1"/>
    <property type="molecule type" value="Genomic_DNA"/>
</dbReference>
<reference evidence="4" key="1">
    <citation type="submission" date="2017-08" db="EMBL/GenBank/DDBJ databases">
        <title>Direct submision.</title>
        <authorList>
            <person name="Kim S.-J."/>
            <person name="Rhee S.-K."/>
        </authorList>
    </citation>
    <scope>NUCLEOTIDE SEQUENCE [LARGE SCALE GENOMIC DNA]</scope>
    <source>
        <strain evidence="4">GI5</strain>
    </source>
</reference>
<accession>A0A2K9LJL4</accession>
<evidence type="ECO:0008006" key="5">
    <source>
        <dbReference type="Google" id="ProtNLM"/>
    </source>
</evidence>
<keyword evidence="2" id="KW-0732">Signal</keyword>
<feature type="region of interest" description="Disordered" evidence="1">
    <location>
        <begin position="419"/>
        <end position="458"/>
    </location>
</feature>
<dbReference type="Gene3D" id="1.25.40.10">
    <property type="entry name" value="Tetratricopeptide repeat domain"/>
    <property type="match status" value="1"/>
</dbReference>
<keyword evidence="4" id="KW-1185">Reference proteome</keyword>
<proteinExistence type="predicted"/>
<dbReference type="AlphaFoldDB" id="A0A2K9LJL4"/>
<dbReference type="InterPro" id="IPR011990">
    <property type="entry name" value="TPR-like_helical_dom_sf"/>
</dbReference>
<evidence type="ECO:0000313" key="3">
    <source>
        <dbReference type="EMBL" id="AUM12549.1"/>
    </source>
</evidence>
<dbReference type="Proteomes" id="UP000235116">
    <property type="component" value="Chromosome"/>
</dbReference>